<dbReference type="EMBL" id="QTSX02005013">
    <property type="protein sequence ID" value="KAJ9062300.1"/>
    <property type="molecule type" value="Genomic_DNA"/>
</dbReference>
<proteinExistence type="predicted"/>
<evidence type="ECO:0000313" key="1">
    <source>
        <dbReference type="EMBL" id="KAJ9062300.1"/>
    </source>
</evidence>
<sequence>MSDTEFEIKINSKFAEEYERRKKEEDLNTIKEKFQGEEVDEERLLKIYERQRRYGTDNPIGTDGVNIKVDAEDSEESDSEIEDEQAALITPEVDSQILKTIVLLKTKNADIYDPSKKFFDEKAIEEARERLQKRRSRMPMRLL</sequence>
<gene>
    <name evidence="1" type="primary">kri1_1</name>
    <name evidence="1" type="ORF">DSO57_1012094</name>
</gene>
<organism evidence="1 2">
    <name type="scientific">Entomophthora muscae</name>
    <dbReference type="NCBI Taxonomy" id="34485"/>
    <lineage>
        <taxon>Eukaryota</taxon>
        <taxon>Fungi</taxon>
        <taxon>Fungi incertae sedis</taxon>
        <taxon>Zoopagomycota</taxon>
        <taxon>Entomophthoromycotina</taxon>
        <taxon>Entomophthoromycetes</taxon>
        <taxon>Entomophthorales</taxon>
        <taxon>Entomophthoraceae</taxon>
        <taxon>Entomophthora</taxon>
    </lineage>
</organism>
<comment type="caution">
    <text evidence="1">The sequence shown here is derived from an EMBL/GenBank/DDBJ whole genome shotgun (WGS) entry which is preliminary data.</text>
</comment>
<keyword evidence="2" id="KW-1185">Reference proteome</keyword>
<name>A0ACC2SJ31_9FUNG</name>
<accession>A0ACC2SJ31</accession>
<dbReference type="Proteomes" id="UP001165960">
    <property type="component" value="Unassembled WGS sequence"/>
</dbReference>
<reference evidence="1" key="1">
    <citation type="submission" date="2022-04" db="EMBL/GenBank/DDBJ databases">
        <title>Genome of the entomopathogenic fungus Entomophthora muscae.</title>
        <authorList>
            <person name="Elya C."/>
            <person name="Lovett B.R."/>
            <person name="Lee E."/>
            <person name="Macias A.M."/>
            <person name="Hajek A.E."/>
            <person name="De Bivort B.L."/>
            <person name="Kasson M.T."/>
            <person name="De Fine Licht H.H."/>
            <person name="Stajich J.E."/>
        </authorList>
    </citation>
    <scope>NUCLEOTIDE SEQUENCE</scope>
    <source>
        <strain evidence="1">Berkeley</strain>
    </source>
</reference>
<evidence type="ECO:0000313" key="2">
    <source>
        <dbReference type="Proteomes" id="UP001165960"/>
    </source>
</evidence>
<protein>
    <submittedName>
        <fullName evidence="1">Kinetochore protein Spc24</fullName>
    </submittedName>
</protein>